<gene>
    <name evidence="2" type="ORF">SAMN04487751_0565</name>
</gene>
<keyword evidence="1" id="KW-0472">Membrane</keyword>
<dbReference type="AlphaFoldDB" id="A0A7Z7D0A3"/>
<sequence length="40" mass="4306">MEYGWMSHALGWIIGIMTVAATLGAAGALFSMGRTAYRKD</sequence>
<reference evidence="2 3" key="1">
    <citation type="submission" date="2016-10" db="EMBL/GenBank/DDBJ databases">
        <authorList>
            <person name="Varghese N."/>
            <person name="Submissions S."/>
        </authorList>
    </citation>
    <scope>NUCLEOTIDE SEQUENCE [LARGE SCALE GENOMIC DNA]</scope>
    <source>
        <strain evidence="2 3">UNC380MFSha3.1</strain>
    </source>
</reference>
<dbReference type="Proteomes" id="UP000198702">
    <property type="component" value="Unassembled WGS sequence"/>
</dbReference>
<evidence type="ECO:0000256" key="1">
    <source>
        <dbReference type="SAM" id="Phobius"/>
    </source>
</evidence>
<protein>
    <submittedName>
        <fullName evidence="2">Uncharacterized protein</fullName>
    </submittedName>
</protein>
<proteinExistence type="predicted"/>
<keyword evidence="1" id="KW-1133">Transmembrane helix</keyword>
<comment type="caution">
    <text evidence="2">The sequence shown here is derived from an EMBL/GenBank/DDBJ whole genome shotgun (WGS) entry which is preliminary data.</text>
</comment>
<organism evidence="2 3">
    <name type="scientific">Microbacterium saccharophilum</name>
    <dbReference type="NCBI Taxonomy" id="1213358"/>
    <lineage>
        <taxon>Bacteria</taxon>
        <taxon>Bacillati</taxon>
        <taxon>Actinomycetota</taxon>
        <taxon>Actinomycetes</taxon>
        <taxon>Micrococcales</taxon>
        <taxon>Microbacteriaceae</taxon>
        <taxon>Microbacterium</taxon>
    </lineage>
</organism>
<evidence type="ECO:0000313" key="2">
    <source>
        <dbReference type="EMBL" id="SFI23677.1"/>
    </source>
</evidence>
<dbReference type="RefSeq" id="WP_261798689.1">
    <property type="nucleotide sequence ID" value="NZ_BKAH01000001.1"/>
</dbReference>
<dbReference type="EMBL" id="FOQZ01000001">
    <property type="protein sequence ID" value="SFI23677.1"/>
    <property type="molecule type" value="Genomic_DNA"/>
</dbReference>
<accession>A0A7Z7D0A3</accession>
<feature type="transmembrane region" description="Helical" evidence="1">
    <location>
        <begin position="12"/>
        <end position="32"/>
    </location>
</feature>
<evidence type="ECO:0000313" key="3">
    <source>
        <dbReference type="Proteomes" id="UP000198702"/>
    </source>
</evidence>
<name>A0A7Z7D0A3_9MICO</name>
<keyword evidence="1" id="KW-0812">Transmembrane</keyword>